<dbReference type="InterPro" id="IPR029016">
    <property type="entry name" value="GAF-like_dom_sf"/>
</dbReference>
<evidence type="ECO:0000256" key="2">
    <source>
        <dbReference type="ARBA" id="ARBA00012438"/>
    </source>
</evidence>
<dbReference type="Pfam" id="PF00512">
    <property type="entry name" value="HisKA"/>
    <property type="match status" value="1"/>
</dbReference>
<dbReference type="Gene3D" id="3.30.450.40">
    <property type="match status" value="1"/>
</dbReference>
<evidence type="ECO:0000256" key="7">
    <source>
        <dbReference type="SAM" id="MobiDB-lite"/>
    </source>
</evidence>
<comment type="catalytic activity">
    <reaction evidence="1">
        <text>ATP + protein L-histidine = ADP + protein N-phospho-L-histidine.</text>
        <dbReference type="EC" id="2.7.13.3"/>
    </reaction>
</comment>
<evidence type="ECO:0000313" key="11">
    <source>
        <dbReference type="Proteomes" id="UP000756346"/>
    </source>
</evidence>
<dbReference type="InterPro" id="IPR003594">
    <property type="entry name" value="HATPase_dom"/>
</dbReference>
<dbReference type="CDD" id="cd17546">
    <property type="entry name" value="REC_hyHK_CKI1_RcsC-like"/>
    <property type="match status" value="1"/>
</dbReference>
<feature type="region of interest" description="Disordered" evidence="7">
    <location>
        <begin position="334"/>
        <end position="369"/>
    </location>
</feature>
<keyword evidence="4" id="KW-0808">Transferase</keyword>
<dbReference type="EMBL" id="JAGTJQ010000011">
    <property type="protein sequence ID" value="KAH7018153.1"/>
    <property type="molecule type" value="Genomic_DNA"/>
</dbReference>
<dbReference type="SMART" id="SM00388">
    <property type="entry name" value="HisKA"/>
    <property type="match status" value="1"/>
</dbReference>
<dbReference type="PANTHER" id="PTHR43047:SF72">
    <property type="entry name" value="OSMOSENSING HISTIDINE PROTEIN KINASE SLN1"/>
    <property type="match status" value="1"/>
</dbReference>
<evidence type="ECO:0000313" key="10">
    <source>
        <dbReference type="EMBL" id="KAH7018153.1"/>
    </source>
</evidence>
<dbReference type="SUPFAM" id="SSF52172">
    <property type="entry name" value="CheY-like"/>
    <property type="match status" value="1"/>
</dbReference>
<dbReference type="Pfam" id="PF02518">
    <property type="entry name" value="HATPase_c"/>
    <property type="match status" value="1"/>
</dbReference>
<dbReference type="SUPFAM" id="SSF47384">
    <property type="entry name" value="Homodimeric domain of signal transducing histidine kinase"/>
    <property type="match status" value="1"/>
</dbReference>
<dbReference type="Gene3D" id="3.30.565.10">
    <property type="entry name" value="Histidine kinase-like ATPase, C-terminal domain"/>
    <property type="match status" value="1"/>
</dbReference>
<dbReference type="Pfam" id="PF00072">
    <property type="entry name" value="Response_reg"/>
    <property type="match status" value="1"/>
</dbReference>
<organism evidence="10 11">
    <name type="scientific">Microdochium trichocladiopsis</name>
    <dbReference type="NCBI Taxonomy" id="1682393"/>
    <lineage>
        <taxon>Eukaryota</taxon>
        <taxon>Fungi</taxon>
        <taxon>Dikarya</taxon>
        <taxon>Ascomycota</taxon>
        <taxon>Pezizomycotina</taxon>
        <taxon>Sordariomycetes</taxon>
        <taxon>Xylariomycetidae</taxon>
        <taxon>Xylariales</taxon>
        <taxon>Microdochiaceae</taxon>
        <taxon>Microdochium</taxon>
    </lineage>
</organism>
<dbReference type="PROSITE" id="PS50109">
    <property type="entry name" value="HIS_KIN"/>
    <property type="match status" value="1"/>
</dbReference>
<comment type="caution">
    <text evidence="10">The sequence shown here is derived from an EMBL/GenBank/DDBJ whole genome shotgun (WGS) entry which is preliminary data.</text>
</comment>
<evidence type="ECO:0000259" key="9">
    <source>
        <dbReference type="PROSITE" id="PS50110"/>
    </source>
</evidence>
<keyword evidence="5" id="KW-0418">Kinase</keyword>
<dbReference type="GO" id="GO:0000155">
    <property type="term" value="F:phosphorelay sensor kinase activity"/>
    <property type="evidence" value="ECO:0007669"/>
    <property type="project" value="InterPro"/>
</dbReference>
<dbReference type="InterPro" id="IPR004358">
    <property type="entry name" value="Sig_transdc_His_kin-like_C"/>
</dbReference>
<dbReference type="CDD" id="cd00082">
    <property type="entry name" value="HisKA"/>
    <property type="match status" value="1"/>
</dbReference>
<dbReference type="RefSeq" id="XP_046006420.1">
    <property type="nucleotide sequence ID" value="XM_046162320.1"/>
</dbReference>
<dbReference type="InterPro" id="IPR036890">
    <property type="entry name" value="HATPase_C_sf"/>
</dbReference>
<evidence type="ECO:0000256" key="4">
    <source>
        <dbReference type="ARBA" id="ARBA00022679"/>
    </source>
</evidence>
<reference evidence="10" key="1">
    <citation type="journal article" date="2021" name="Nat. Commun.">
        <title>Genetic determinants of endophytism in the Arabidopsis root mycobiome.</title>
        <authorList>
            <person name="Mesny F."/>
            <person name="Miyauchi S."/>
            <person name="Thiergart T."/>
            <person name="Pickel B."/>
            <person name="Atanasova L."/>
            <person name="Karlsson M."/>
            <person name="Huettel B."/>
            <person name="Barry K.W."/>
            <person name="Haridas S."/>
            <person name="Chen C."/>
            <person name="Bauer D."/>
            <person name="Andreopoulos W."/>
            <person name="Pangilinan J."/>
            <person name="LaButti K."/>
            <person name="Riley R."/>
            <person name="Lipzen A."/>
            <person name="Clum A."/>
            <person name="Drula E."/>
            <person name="Henrissat B."/>
            <person name="Kohler A."/>
            <person name="Grigoriev I.V."/>
            <person name="Martin F.M."/>
            <person name="Hacquard S."/>
        </authorList>
    </citation>
    <scope>NUCLEOTIDE SEQUENCE</scope>
    <source>
        <strain evidence="10">MPI-CAGE-CH-0230</strain>
    </source>
</reference>
<dbReference type="GO" id="GO:0009927">
    <property type="term" value="F:histidine phosphotransfer kinase activity"/>
    <property type="evidence" value="ECO:0007669"/>
    <property type="project" value="TreeGrafter"/>
</dbReference>
<dbReference type="InterPro" id="IPR011006">
    <property type="entry name" value="CheY-like_superfamily"/>
</dbReference>
<dbReference type="Gene3D" id="3.40.50.2300">
    <property type="match status" value="1"/>
</dbReference>
<dbReference type="AlphaFoldDB" id="A0A9P9BJH5"/>
<keyword evidence="11" id="KW-1185">Reference proteome</keyword>
<feature type="domain" description="Response regulatory" evidence="9">
    <location>
        <begin position="1007"/>
        <end position="1129"/>
    </location>
</feature>
<evidence type="ECO:0000256" key="1">
    <source>
        <dbReference type="ARBA" id="ARBA00000085"/>
    </source>
</evidence>
<dbReference type="OrthoDB" id="303614at2759"/>
<dbReference type="PRINTS" id="PR00344">
    <property type="entry name" value="BCTRLSENSOR"/>
</dbReference>
<feature type="compositionally biased region" description="Polar residues" evidence="7">
    <location>
        <begin position="929"/>
        <end position="951"/>
    </location>
</feature>
<evidence type="ECO:0000256" key="5">
    <source>
        <dbReference type="ARBA" id="ARBA00022777"/>
    </source>
</evidence>
<dbReference type="PROSITE" id="PS50110">
    <property type="entry name" value="RESPONSE_REGULATORY"/>
    <property type="match status" value="1"/>
</dbReference>
<evidence type="ECO:0000259" key="8">
    <source>
        <dbReference type="PROSITE" id="PS50109"/>
    </source>
</evidence>
<dbReference type="InterPro" id="IPR001789">
    <property type="entry name" value="Sig_transdc_resp-reg_receiver"/>
</dbReference>
<dbReference type="SMART" id="SM00448">
    <property type="entry name" value="REC"/>
    <property type="match status" value="1"/>
</dbReference>
<dbReference type="SUPFAM" id="SSF55874">
    <property type="entry name" value="ATPase domain of HSP90 chaperone/DNA topoisomerase II/histidine kinase"/>
    <property type="match status" value="1"/>
</dbReference>
<dbReference type="InterPro" id="IPR036097">
    <property type="entry name" value="HisK_dim/P_sf"/>
</dbReference>
<dbReference type="InterPro" id="IPR003661">
    <property type="entry name" value="HisK_dim/P_dom"/>
</dbReference>
<dbReference type="EC" id="2.7.13.3" evidence="2"/>
<dbReference type="SUPFAM" id="SSF55781">
    <property type="entry name" value="GAF domain-like"/>
    <property type="match status" value="1"/>
</dbReference>
<dbReference type="GO" id="GO:0005886">
    <property type="term" value="C:plasma membrane"/>
    <property type="evidence" value="ECO:0007669"/>
    <property type="project" value="TreeGrafter"/>
</dbReference>
<feature type="modified residue" description="4-aspartylphosphate" evidence="6">
    <location>
        <position position="1058"/>
    </location>
</feature>
<dbReference type="InterPro" id="IPR005467">
    <property type="entry name" value="His_kinase_dom"/>
</dbReference>
<name>A0A9P9BJH5_9PEZI</name>
<dbReference type="Gene3D" id="1.10.287.130">
    <property type="match status" value="1"/>
</dbReference>
<dbReference type="Proteomes" id="UP000756346">
    <property type="component" value="Unassembled WGS sequence"/>
</dbReference>
<feature type="domain" description="Histidine kinase" evidence="8">
    <location>
        <begin position="455"/>
        <end position="738"/>
    </location>
</feature>
<dbReference type="GeneID" id="70191866"/>
<feature type="region of interest" description="Disordered" evidence="7">
    <location>
        <begin position="920"/>
        <end position="951"/>
    </location>
</feature>
<gene>
    <name evidence="10" type="ORF">B0I36DRAFT_425266</name>
</gene>
<evidence type="ECO:0000256" key="6">
    <source>
        <dbReference type="PROSITE-ProRule" id="PRU00169"/>
    </source>
</evidence>
<protein>
    <recommendedName>
        <fullName evidence="2">histidine kinase</fullName>
        <ecNumber evidence="2">2.7.13.3</ecNumber>
    </recommendedName>
</protein>
<sequence length="1134" mass="123165">MSEIAALTLPGPYQDQVLSAASDSGLTSLAQLAAFRLDCRRALISLYDRNFQYIVAEATQSLPLEPGILHPDLWLCGTGIPRSHGICEHVLIAPQGETLPVSVVPDLAEDNRFCQRSYIHNAPFNRFYAGVPIRSYKGINIGVLCVFDDKPHSGLDDVSKQYLRDLSGNIMSYLEARRVRDAASRHEKMVRGLGSFVEGPSHFSEVKQVFAKAANIIRESIDVDGVVFLDASIRSFGGLVDFNGIAAEGPLDSLSSASSGDEAMANTGISGERLYGSPFCSVLGFSTNNSSSLNHDSPDPGYAFVKEKFLRALLRRFPKGHIMNFDSDGLVLPGDSSSSEDDTAPAAASNVKTVSESSGHSTRSRGRTHQNWAAQASLLLKIFPGIRSLAVLPVWDASRERWYAGGFVYTTSSSRIFTSEVELGFLRTFGKAIQTELIQVETTFSEKAKSDALGSLSHELRSPLHGLLGACELLHDTRMSAFQRDMVRMAETSGRTLLDVIDHLLDYSKMSSIRGISDQSPSSSRKSASLGGFDAKSQHLTPIDVDLIVEEVVDSVYTGHNFQKVVTADISKQQSQTSLSSATQSPHSAEYSAHLRAAGSSIENGQVSVYLDIDHGHSWQMSAYPGAIRRIVMNLLGNSLKFTADGFIFVSLKQEAPTKSKRGADVVITIIDSGRGISEDFLQHQLFKPFSQEDKLSPGTGLGLNVVKQIVNMLQGHITVVSQPGLGTKTVVTIPLAYTTEPTPSASLFSSKVEVLKNQSVHLMGFENVLHTHFLSSRRMDERTLLARLCRDWFGMTLTKGPSWEAGSTLGILIADESCLEEIELLQSRGQAVCPVVVVCHSSVTAHDLSTNAKRLSQGSSLHFITQPIGPRKLAEAMIFSIEQYKQNAQALEAVAQQDVLTADSVCEAASSVLPDVSTSSDIVRDAESATQGPSPPTDVSASPSGFSDQATPVSMPSLALASSEKLVSEATLALATKDLVTKLQKVEVFPAESVSPTTEALRAEMRFLVVDDNKINVQILSSFLKKLKKVHSTAMDGLEALEAYKTSPGHFDYVFMDISMPRMDGLEATRRIRMFEREQKFPRPAKIIALTGLVSEDMQKEAFASGIDLFLTKPVKLQQLKDLIAQDGRNGGN</sequence>
<proteinExistence type="predicted"/>
<evidence type="ECO:0000256" key="3">
    <source>
        <dbReference type="ARBA" id="ARBA00022553"/>
    </source>
</evidence>
<dbReference type="PANTHER" id="PTHR43047">
    <property type="entry name" value="TWO-COMPONENT HISTIDINE PROTEIN KINASE"/>
    <property type="match status" value="1"/>
</dbReference>
<keyword evidence="3 6" id="KW-0597">Phosphoprotein</keyword>
<accession>A0A9P9BJH5</accession>
<dbReference type="SMART" id="SM00387">
    <property type="entry name" value="HATPase_c"/>
    <property type="match status" value="1"/>
</dbReference>